<dbReference type="GO" id="GO:0008270">
    <property type="term" value="F:zinc ion binding"/>
    <property type="evidence" value="ECO:0007669"/>
    <property type="project" value="InterPro"/>
</dbReference>
<feature type="domain" description="CMP/dCMP-type deaminase" evidence="5">
    <location>
        <begin position="7"/>
        <end position="138"/>
    </location>
</feature>
<dbReference type="PROSITE" id="PS00903">
    <property type="entry name" value="CYT_DCMP_DEAMINASES_1"/>
    <property type="match status" value="1"/>
</dbReference>
<dbReference type="EMBL" id="SBLB01000001">
    <property type="protein sequence ID" value="RYC70919.1"/>
    <property type="molecule type" value="Genomic_DNA"/>
</dbReference>
<evidence type="ECO:0000256" key="2">
    <source>
        <dbReference type="ARBA" id="ARBA00022723"/>
    </source>
</evidence>
<dbReference type="GO" id="GO:0047974">
    <property type="term" value="F:guanosine deaminase activity"/>
    <property type="evidence" value="ECO:0007669"/>
    <property type="project" value="TreeGrafter"/>
</dbReference>
<dbReference type="PANTHER" id="PTHR11079:SF161">
    <property type="entry name" value="CMP_DCMP-TYPE DEAMINASE DOMAIN-CONTAINING PROTEIN"/>
    <property type="match status" value="1"/>
</dbReference>
<evidence type="ECO:0000256" key="3">
    <source>
        <dbReference type="ARBA" id="ARBA00022801"/>
    </source>
</evidence>
<reference evidence="6 7" key="1">
    <citation type="submission" date="2019-01" db="EMBL/GenBank/DDBJ databases">
        <title>Spirosoma flava sp. nov., a propanil-degrading bacterium isolated from herbicide-contaminated soil.</title>
        <authorList>
            <person name="Zhang L."/>
            <person name="Jiang J.-D."/>
        </authorList>
    </citation>
    <scope>NUCLEOTIDE SEQUENCE [LARGE SCALE GENOMIC DNA]</scope>
    <source>
        <strain evidence="6 7">TY50</strain>
    </source>
</reference>
<dbReference type="Pfam" id="PF00383">
    <property type="entry name" value="dCMP_cyt_deam_1"/>
    <property type="match status" value="1"/>
</dbReference>
<proteinExistence type="inferred from homology"/>
<keyword evidence="2" id="KW-0479">Metal-binding</keyword>
<accession>A0A4Q2UVF7</accession>
<dbReference type="PROSITE" id="PS51747">
    <property type="entry name" value="CYT_DCMP_DEAMINASES_2"/>
    <property type="match status" value="1"/>
</dbReference>
<dbReference type="FunFam" id="3.40.140.10:FF:000011">
    <property type="entry name" value="tRNA-specific adenosine deaminase"/>
    <property type="match status" value="1"/>
</dbReference>
<dbReference type="Proteomes" id="UP000290407">
    <property type="component" value="Unassembled WGS sequence"/>
</dbReference>
<dbReference type="InterPro" id="IPR002125">
    <property type="entry name" value="CMP_dCMP_dom"/>
</dbReference>
<sequence length="162" mass="18227">MTTRTLKTDEDFLREAIQMAREGMKTGQGGPFGCVIVRNGEIVGRGCNRVTSTNDPTAHAEVEAIRDACRNLGSFQLSDCTLYTSCEPCPMCLGAIYWARPSRIVYGAFHSDAAGAGFDDQFIYEEIDKPREQRSIPMQQCLRQEADAVFQEWIGWEGRIRY</sequence>
<dbReference type="RefSeq" id="WP_129599518.1">
    <property type="nucleotide sequence ID" value="NZ_SBLB01000001.1"/>
</dbReference>
<keyword evidence="4" id="KW-0862">Zinc</keyword>
<dbReference type="CDD" id="cd01285">
    <property type="entry name" value="nucleoside_deaminase"/>
    <property type="match status" value="1"/>
</dbReference>
<protein>
    <submittedName>
        <fullName evidence="6">Nucleoside deaminase</fullName>
    </submittedName>
</protein>
<dbReference type="GO" id="GO:0006152">
    <property type="term" value="P:purine nucleoside catabolic process"/>
    <property type="evidence" value="ECO:0007669"/>
    <property type="project" value="TreeGrafter"/>
</dbReference>
<dbReference type="AlphaFoldDB" id="A0A4Q2UVF7"/>
<dbReference type="PANTHER" id="PTHR11079">
    <property type="entry name" value="CYTOSINE DEAMINASE FAMILY MEMBER"/>
    <property type="match status" value="1"/>
</dbReference>
<evidence type="ECO:0000256" key="4">
    <source>
        <dbReference type="ARBA" id="ARBA00022833"/>
    </source>
</evidence>
<keyword evidence="3" id="KW-0378">Hydrolase</keyword>
<comment type="caution">
    <text evidence="6">The sequence shown here is derived from an EMBL/GenBank/DDBJ whole genome shotgun (WGS) entry which is preliminary data.</text>
</comment>
<evidence type="ECO:0000259" key="5">
    <source>
        <dbReference type="PROSITE" id="PS51747"/>
    </source>
</evidence>
<evidence type="ECO:0000256" key="1">
    <source>
        <dbReference type="ARBA" id="ARBA00006576"/>
    </source>
</evidence>
<comment type="similarity">
    <text evidence="1">Belongs to the cytidine and deoxycytidylate deaminase family.</text>
</comment>
<evidence type="ECO:0000313" key="6">
    <source>
        <dbReference type="EMBL" id="RYC70919.1"/>
    </source>
</evidence>
<keyword evidence="7" id="KW-1185">Reference proteome</keyword>
<dbReference type="Gene3D" id="3.40.140.10">
    <property type="entry name" value="Cytidine Deaminase, domain 2"/>
    <property type="match status" value="1"/>
</dbReference>
<name>A0A4Q2UVF7_9BACT</name>
<dbReference type="SUPFAM" id="SSF53927">
    <property type="entry name" value="Cytidine deaminase-like"/>
    <property type="match status" value="1"/>
</dbReference>
<evidence type="ECO:0000313" key="7">
    <source>
        <dbReference type="Proteomes" id="UP000290407"/>
    </source>
</evidence>
<gene>
    <name evidence="6" type="ORF">EQG79_01840</name>
</gene>
<dbReference type="InterPro" id="IPR016192">
    <property type="entry name" value="APOBEC/CMP_deaminase_Zn-bd"/>
</dbReference>
<organism evidence="6 7">
    <name type="scientific">Spirosoma sordidisoli</name>
    <dbReference type="NCBI Taxonomy" id="2502893"/>
    <lineage>
        <taxon>Bacteria</taxon>
        <taxon>Pseudomonadati</taxon>
        <taxon>Bacteroidota</taxon>
        <taxon>Cytophagia</taxon>
        <taxon>Cytophagales</taxon>
        <taxon>Cytophagaceae</taxon>
        <taxon>Spirosoma</taxon>
    </lineage>
</organism>
<dbReference type="InterPro" id="IPR016193">
    <property type="entry name" value="Cytidine_deaminase-like"/>
</dbReference>